<organism evidence="1">
    <name type="scientific">Anguilla anguilla</name>
    <name type="common">European freshwater eel</name>
    <name type="synonym">Muraena anguilla</name>
    <dbReference type="NCBI Taxonomy" id="7936"/>
    <lineage>
        <taxon>Eukaryota</taxon>
        <taxon>Metazoa</taxon>
        <taxon>Chordata</taxon>
        <taxon>Craniata</taxon>
        <taxon>Vertebrata</taxon>
        <taxon>Euteleostomi</taxon>
        <taxon>Actinopterygii</taxon>
        <taxon>Neopterygii</taxon>
        <taxon>Teleostei</taxon>
        <taxon>Anguilliformes</taxon>
        <taxon>Anguillidae</taxon>
        <taxon>Anguilla</taxon>
    </lineage>
</organism>
<dbReference type="AlphaFoldDB" id="A0A0E9XV73"/>
<proteinExistence type="predicted"/>
<dbReference type="EMBL" id="GBXM01002286">
    <property type="protein sequence ID" value="JAI06292.1"/>
    <property type="molecule type" value="Transcribed_RNA"/>
</dbReference>
<reference evidence="1" key="2">
    <citation type="journal article" date="2015" name="Fish Shellfish Immunol.">
        <title>Early steps in the European eel (Anguilla anguilla)-Vibrio vulnificus interaction in the gills: Role of the RtxA13 toxin.</title>
        <authorList>
            <person name="Callol A."/>
            <person name="Pajuelo D."/>
            <person name="Ebbesson L."/>
            <person name="Teles M."/>
            <person name="MacKenzie S."/>
            <person name="Amaro C."/>
        </authorList>
    </citation>
    <scope>NUCLEOTIDE SEQUENCE</scope>
</reference>
<sequence length="35" mass="4113">MDKLEREQCAIFEENQRVLDQLEGAESADGREFRV</sequence>
<evidence type="ECO:0000313" key="1">
    <source>
        <dbReference type="EMBL" id="JAI06292.1"/>
    </source>
</evidence>
<accession>A0A0E9XV73</accession>
<protein>
    <submittedName>
        <fullName evidence="1">Uncharacterized protein</fullName>
    </submittedName>
</protein>
<name>A0A0E9XV73_ANGAN</name>
<reference evidence="1" key="1">
    <citation type="submission" date="2014-11" db="EMBL/GenBank/DDBJ databases">
        <authorList>
            <person name="Amaro Gonzalez C."/>
        </authorList>
    </citation>
    <scope>NUCLEOTIDE SEQUENCE</scope>
</reference>